<dbReference type="CDD" id="cd07564">
    <property type="entry name" value="nitrilases_CHs"/>
    <property type="match status" value="1"/>
</dbReference>
<evidence type="ECO:0000256" key="1">
    <source>
        <dbReference type="ARBA" id="ARBA00008129"/>
    </source>
</evidence>
<proteinExistence type="inferred from homology"/>
<dbReference type="InterPro" id="IPR036526">
    <property type="entry name" value="C-N_Hydrolase_sf"/>
</dbReference>
<dbReference type="GeneID" id="34611745"/>
<protein>
    <recommendedName>
        <fullName evidence="4">nitrilase</fullName>
        <ecNumber evidence="4">3.5.5.1</ecNumber>
    </recommendedName>
</protein>
<feature type="domain" description="CN hydrolase" evidence="6">
    <location>
        <begin position="5"/>
        <end position="296"/>
    </location>
</feature>
<dbReference type="Gene3D" id="3.60.110.10">
    <property type="entry name" value="Carbon-nitrogen hydrolase"/>
    <property type="match status" value="1"/>
</dbReference>
<comment type="similarity">
    <text evidence="1">Belongs to the carbon-nitrogen hydrolase superfamily. Nitrilase family.</text>
</comment>
<dbReference type="InterPro" id="IPR044149">
    <property type="entry name" value="Nitrilases_CHs"/>
</dbReference>
<dbReference type="InterPro" id="IPR000132">
    <property type="entry name" value="Nitrilase/CN_hydratase_CS"/>
</dbReference>
<evidence type="ECO:0000256" key="3">
    <source>
        <dbReference type="ARBA" id="ARBA00036406"/>
    </source>
</evidence>
<sequence length="338" mass="37278">MKNTVTVAVTQQEPEWLDLSASVAKTCRLIAEAAQNGAQLVTFPECWIPGYPVWIWYVDMEKDYLKISRNADLSRSRPVDVEMAGRYITNSLSYGSEEMQRICQAAAEHGITVSLGFSERDGHSLYIAQCTIDTTGQIVMQRRKFKPTHMERTIFGDASGRSLLNVSSLPIGKVGALACWEHIQPLLKYHTMLQREEIHVSAWPPLQPHSGGQSLWGMSADGCLGLSQVYAVESASFVLHTTAILGPKAIEAMKCTDPLFGIPGGGSSAVIGPDGRLLTKPLPAEEEGILYVDLKSDMILACRHFVDACGHYSRPDLLWLGVDTTEKKHSYPARNEEQ</sequence>
<keyword evidence="2" id="KW-0378">Hydrolase</keyword>
<dbReference type="PROSITE" id="PS00920">
    <property type="entry name" value="NITRIL_CHT_1"/>
    <property type="match status" value="1"/>
</dbReference>
<dbReference type="STRING" id="1073090.A0A1L9S4Z2"/>
<organism evidence="7 8">
    <name type="scientific">Penicilliopsis zonata CBS 506.65</name>
    <dbReference type="NCBI Taxonomy" id="1073090"/>
    <lineage>
        <taxon>Eukaryota</taxon>
        <taxon>Fungi</taxon>
        <taxon>Dikarya</taxon>
        <taxon>Ascomycota</taxon>
        <taxon>Pezizomycotina</taxon>
        <taxon>Eurotiomycetes</taxon>
        <taxon>Eurotiomycetidae</taxon>
        <taxon>Eurotiales</taxon>
        <taxon>Aspergillaceae</taxon>
        <taxon>Penicilliopsis</taxon>
    </lineage>
</organism>
<dbReference type="VEuPathDB" id="FungiDB:ASPZODRAFT_147657"/>
<dbReference type="PANTHER" id="PTHR46044:SF14">
    <property type="entry name" value="ARYLACETONITRILASE"/>
    <property type="match status" value="1"/>
</dbReference>
<dbReference type="OrthoDB" id="10250282at2759"/>
<dbReference type="RefSeq" id="XP_022576734.1">
    <property type="nucleotide sequence ID" value="XM_022725280.1"/>
</dbReference>
<evidence type="ECO:0000256" key="4">
    <source>
        <dbReference type="ARBA" id="ARBA00039045"/>
    </source>
</evidence>
<feature type="active site" description="Proton acceptor" evidence="5">
    <location>
        <position position="45"/>
    </location>
</feature>
<dbReference type="Pfam" id="PF00795">
    <property type="entry name" value="CN_hydrolase"/>
    <property type="match status" value="1"/>
</dbReference>
<dbReference type="GO" id="GO:0016836">
    <property type="term" value="F:hydro-lyase activity"/>
    <property type="evidence" value="ECO:0007669"/>
    <property type="project" value="UniProtKB-ARBA"/>
</dbReference>
<evidence type="ECO:0000313" key="7">
    <source>
        <dbReference type="EMBL" id="OJJ42224.1"/>
    </source>
</evidence>
<gene>
    <name evidence="7" type="ORF">ASPZODRAFT_147657</name>
</gene>
<dbReference type="EMBL" id="KV878364">
    <property type="protein sequence ID" value="OJJ42224.1"/>
    <property type="molecule type" value="Genomic_DNA"/>
</dbReference>
<dbReference type="PROSITE" id="PS50263">
    <property type="entry name" value="CN_HYDROLASE"/>
    <property type="match status" value="1"/>
</dbReference>
<dbReference type="PROSITE" id="PS00921">
    <property type="entry name" value="NITRIL_CHT_2"/>
    <property type="match status" value="1"/>
</dbReference>
<comment type="catalytic activity">
    <reaction evidence="3">
        <text>a nitrile + 2 H2O = a carboxylate + NH4(+)</text>
        <dbReference type="Rhea" id="RHEA:21724"/>
        <dbReference type="ChEBI" id="CHEBI:15377"/>
        <dbReference type="ChEBI" id="CHEBI:18379"/>
        <dbReference type="ChEBI" id="CHEBI:28938"/>
        <dbReference type="ChEBI" id="CHEBI:29067"/>
        <dbReference type="EC" id="3.5.5.1"/>
    </reaction>
</comment>
<evidence type="ECO:0000259" key="6">
    <source>
        <dbReference type="PROSITE" id="PS50263"/>
    </source>
</evidence>
<dbReference type="SUPFAM" id="SSF56317">
    <property type="entry name" value="Carbon-nitrogen hydrolase"/>
    <property type="match status" value="1"/>
</dbReference>
<dbReference type="PANTHER" id="PTHR46044">
    <property type="entry name" value="NITRILASE"/>
    <property type="match status" value="1"/>
</dbReference>
<dbReference type="InterPro" id="IPR003010">
    <property type="entry name" value="C-N_Hydrolase"/>
</dbReference>
<dbReference type="GO" id="GO:0000257">
    <property type="term" value="F:nitrilase activity"/>
    <property type="evidence" value="ECO:0007669"/>
    <property type="project" value="UniProtKB-EC"/>
</dbReference>
<evidence type="ECO:0000256" key="5">
    <source>
        <dbReference type="PROSITE-ProRule" id="PRU10139"/>
    </source>
</evidence>
<name>A0A1L9S4Z2_9EURO</name>
<evidence type="ECO:0000256" key="2">
    <source>
        <dbReference type="ARBA" id="ARBA00022801"/>
    </source>
</evidence>
<evidence type="ECO:0000313" key="8">
    <source>
        <dbReference type="Proteomes" id="UP000184188"/>
    </source>
</evidence>
<dbReference type="EC" id="3.5.5.1" evidence="4"/>
<dbReference type="AlphaFoldDB" id="A0A1L9S4Z2"/>
<dbReference type="Proteomes" id="UP000184188">
    <property type="component" value="Unassembled WGS sequence"/>
</dbReference>
<reference evidence="8" key="1">
    <citation type="journal article" date="2017" name="Genome Biol.">
        <title>Comparative genomics reveals high biological diversity and specific adaptations in the industrially and medically important fungal genus Aspergillus.</title>
        <authorList>
            <person name="de Vries R.P."/>
            <person name="Riley R."/>
            <person name="Wiebenga A."/>
            <person name="Aguilar-Osorio G."/>
            <person name="Amillis S."/>
            <person name="Uchima C.A."/>
            <person name="Anderluh G."/>
            <person name="Asadollahi M."/>
            <person name="Askin M."/>
            <person name="Barry K."/>
            <person name="Battaglia E."/>
            <person name="Bayram O."/>
            <person name="Benocci T."/>
            <person name="Braus-Stromeyer S.A."/>
            <person name="Caldana C."/>
            <person name="Canovas D."/>
            <person name="Cerqueira G.C."/>
            <person name="Chen F."/>
            <person name="Chen W."/>
            <person name="Choi C."/>
            <person name="Clum A."/>
            <person name="Dos Santos R.A."/>
            <person name="Damasio A.R."/>
            <person name="Diallinas G."/>
            <person name="Emri T."/>
            <person name="Fekete E."/>
            <person name="Flipphi M."/>
            <person name="Freyberg S."/>
            <person name="Gallo A."/>
            <person name="Gournas C."/>
            <person name="Habgood R."/>
            <person name="Hainaut M."/>
            <person name="Harispe M.L."/>
            <person name="Henrissat B."/>
            <person name="Hilden K.S."/>
            <person name="Hope R."/>
            <person name="Hossain A."/>
            <person name="Karabika E."/>
            <person name="Karaffa L."/>
            <person name="Karanyi Z."/>
            <person name="Krasevec N."/>
            <person name="Kuo A."/>
            <person name="Kusch H."/>
            <person name="LaButti K."/>
            <person name="Lagendijk E.L."/>
            <person name="Lapidus A."/>
            <person name="Levasseur A."/>
            <person name="Lindquist E."/>
            <person name="Lipzen A."/>
            <person name="Logrieco A.F."/>
            <person name="MacCabe A."/>
            <person name="Maekelae M.R."/>
            <person name="Malavazi I."/>
            <person name="Melin P."/>
            <person name="Meyer V."/>
            <person name="Mielnichuk N."/>
            <person name="Miskei M."/>
            <person name="Molnar A.P."/>
            <person name="Mule G."/>
            <person name="Ngan C.Y."/>
            <person name="Orejas M."/>
            <person name="Orosz E."/>
            <person name="Ouedraogo J.P."/>
            <person name="Overkamp K.M."/>
            <person name="Park H.-S."/>
            <person name="Perrone G."/>
            <person name="Piumi F."/>
            <person name="Punt P.J."/>
            <person name="Ram A.F."/>
            <person name="Ramon A."/>
            <person name="Rauscher S."/>
            <person name="Record E."/>
            <person name="Riano-Pachon D.M."/>
            <person name="Robert V."/>
            <person name="Roehrig J."/>
            <person name="Ruller R."/>
            <person name="Salamov A."/>
            <person name="Salih N.S."/>
            <person name="Samson R.A."/>
            <person name="Sandor E."/>
            <person name="Sanguinetti M."/>
            <person name="Schuetze T."/>
            <person name="Sepcic K."/>
            <person name="Shelest E."/>
            <person name="Sherlock G."/>
            <person name="Sophianopoulou V."/>
            <person name="Squina F.M."/>
            <person name="Sun H."/>
            <person name="Susca A."/>
            <person name="Todd R.B."/>
            <person name="Tsang A."/>
            <person name="Unkles S.E."/>
            <person name="van de Wiele N."/>
            <person name="van Rossen-Uffink D."/>
            <person name="Oliveira J.V."/>
            <person name="Vesth T.C."/>
            <person name="Visser J."/>
            <person name="Yu J.-H."/>
            <person name="Zhou M."/>
            <person name="Andersen M.R."/>
            <person name="Archer D.B."/>
            <person name="Baker S.E."/>
            <person name="Benoit I."/>
            <person name="Brakhage A.A."/>
            <person name="Braus G.H."/>
            <person name="Fischer R."/>
            <person name="Frisvad J.C."/>
            <person name="Goldman G.H."/>
            <person name="Houbraken J."/>
            <person name="Oakley B."/>
            <person name="Pocsi I."/>
            <person name="Scazzocchio C."/>
            <person name="Seiboth B."/>
            <person name="vanKuyk P.A."/>
            <person name="Wortman J."/>
            <person name="Dyer P.S."/>
            <person name="Grigoriev I.V."/>
        </authorList>
    </citation>
    <scope>NUCLEOTIDE SEQUENCE [LARGE SCALE GENOMIC DNA]</scope>
    <source>
        <strain evidence="8">CBS 506.65</strain>
    </source>
</reference>
<accession>A0A1L9S4Z2</accession>
<keyword evidence="8" id="KW-1185">Reference proteome</keyword>